<reference evidence="2 3" key="1">
    <citation type="submission" date="2019-10" db="EMBL/GenBank/DDBJ databases">
        <title>Taxonomy of Antarctic Massilia spp.: description of Massilia rubra sp. nov., Massilia aquatica sp. nov., Massilia mucilaginosa sp. nov., Massilia frigida sp. nov. isolated from streams, lakes and regoliths.</title>
        <authorList>
            <person name="Holochova P."/>
            <person name="Sedlacek I."/>
            <person name="Kralova S."/>
            <person name="Maslanova I."/>
            <person name="Busse H.-J."/>
            <person name="Stankova E."/>
            <person name="Vrbovska V."/>
            <person name="Kovarovic V."/>
            <person name="Bartak M."/>
            <person name="Svec P."/>
            <person name="Pantucek R."/>
        </authorList>
    </citation>
    <scope>NUCLEOTIDE SEQUENCE [LARGE SCALE GENOMIC DNA]</scope>
    <source>
        <strain evidence="2 3">CCM 8695</strain>
    </source>
</reference>
<dbReference type="Proteomes" id="UP000621455">
    <property type="component" value="Unassembled WGS sequence"/>
</dbReference>
<organism evidence="2 3">
    <name type="scientific">Massilia frigida</name>
    <dbReference type="NCBI Taxonomy" id="2609281"/>
    <lineage>
        <taxon>Bacteria</taxon>
        <taxon>Pseudomonadati</taxon>
        <taxon>Pseudomonadota</taxon>
        <taxon>Betaproteobacteria</taxon>
        <taxon>Burkholderiales</taxon>
        <taxon>Oxalobacteraceae</taxon>
        <taxon>Telluria group</taxon>
        <taxon>Massilia</taxon>
    </lineage>
</organism>
<comment type="caution">
    <text evidence="2">The sequence shown here is derived from an EMBL/GenBank/DDBJ whole genome shotgun (WGS) entry which is preliminary data.</text>
</comment>
<dbReference type="RefSeq" id="WP_167085250.1">
    <property type="nucleotide sequence ID" value="NZ_WHJG01000003.1"/>
</dbReference>
<feature type="compositionally biased region" description="Basic and acidic residues" evidence="1">
    <location>
        <begin position="20"/>
        <end position="29"/>
    </location>
</feature>
<gene>
    <name evidence="2" type="ORF">F2P44_03985</name>
</gene>
<sequence length="133" mass="14984">MPENSEGDKSKAPRRSRLQKLKDDNKDDQYQPAMPDLECGSHLLDYLWSWGPTLSGSMGEAPLNHSELVACQHNTGIELSEWEASTLIRMSKAYLGESHQAIKRDCPPPFGDDGYLKRVYVEDAARNLDDFLS</sequence>
<protein>
    <submittedName>
        <fullName evidence="2">Uncharacterized protein</fullName>
    </submittedName>
</protein>
<dbReference type="EMBL" id="WHJG01000003">
    <property type="protein sequence ID" value="NHZ78447.1"/>
    <property type="molecule type" value="Genomic_DNA"/>
</dbReference>
<evidence type="ECO:0000313" key="3">
    <source>
        <dbReference type="Proteomes" id="UP000621455"/>
    </source>
</evidence>
<feature type="region of interest" description="Disordered" evidence="1">
    <location>
        <begin position="1"/>
        <end position="34"/>
    </location>
</feature>
<evidence type="ECO:0000256" key="1">
    <source>
        <dbReference type="SAM" id="MobiDB-lite"/>
    </source>
</evidence>
<feature type="compositionally biased region" description="Basic and acidic residues" evidence="1">
    <location>
        <begin position="1"/>
        <end position="11"/>
    </location>
</feature>
<keyword evidence="3" id="KW-1185">Reference proteome</keyword>
<accession>A0ABX0N074</accession>
<evidence type="ECO:0000313" key="2">
    <source>
        <dbReference type="EMBL" id="NHZ78447.1"/>
    </source>
</evidence>
<name>A0ABX0N074_9BURK</name>
<proteinExistence type="predicted"/>